<keyword evidence="3" id="KW-1185">Reference proteome</keyword>
<dbReference type="InterPro" id="IPR048354">
    <property type="entry name" value="TOD1_MUCI70_glycTrfase_dom"/>
</dbReference>
<comment type="caution">
    <text evidence="2">The sequence shown here is derived from an EMBL/GenBank/DDBJ whole genome shotgun (WGS) entry which is preliminary data.</text>
</comment>
<dbReference type="EMBL" id="JAHRHJ020000011">
    <property type="protein sequence ID" value="KAH9296255.1"/>
    <property type="molecule type" value="Genomic_DNA"/>
</dbReference>
<sequence>LPCETGLLNSTEGLQEPKENPKFANFSLEYVQREEKPDGVDTWEPRFAGHQSLDQRENSFYARDQKLHCGFVKGPKGSLSTGFDLYEEDAEFLHKCHIAISSCIFGNSDNIRTPTRKKVSETSKKKACFVIFVDEKTLETLSSEGQQPDENGHVGLWKVVLVRNVPYTDMRRTGKVPKFLAHRLFPSARYSIWIDSKMRLNSDPLLILEYFLWRGGYEYAISNHYDRHCVWEEVMQNKRLNKFNHSVIDEQFESYQADGLTKFNASDPNTLLPSYVPEGSFIVRAHTPMSNLFSCLWFNEVDRFTSRDQLSFAYTFLKLRRMNPETHLQLNMFK</sequence>
<evidence type="ECO:0000313" key="3">
    <source>
        <dbReference type="Proteomes" id="UP000824469"/>
    </source>
</evidence>
<gene>
    <name evidence="2" type="ORF">KI387_039843</name>
</gene>
<accession>A0AA38CAK3</accession>
<dbReference type="InterPro" id="IPR006852">
    <property type="entry name" value="TOD1_MUCI70"/>
</dbReference>
<feature type="non-terminal residue" evidence="2">
    <location>
        <position position="334"/>
    </location>
</feature>
<reference evidence="2 3" key="1">
    <citation type="journal article" date="2021" name="Nat. Plants">
        <title>The Taxus genome provides insights into paclitaxel biosynthesis.</title>
        <authorList>
            <person name="Xiong X."/>
            <person name="Gou J."/>
            <person name="Liao Q."/>
            <person name="Li Y."/>
            <person name="Zhou Q."/>
            <person name="Bi G."/>
            <person name="Li C."/>
            <person name="Du R."/>
            <person name="Wang X."/>
            <person name="Sun T."/>
            <person name="Guo L."/>
            <person name="Liang H."/>
            <person name="Lu P."/>
            <person name="Wu Y."/>
            <person name="Zhang Z."/>
            <person name="Ro D.K."/>
            <person name="Shang Y."/>
            <person name="Huang S."/>
            <person name="Yan J."/>
        </authorList>
    </citation>
    <scope>NUCLEOTIDE SEQUENCE [LARGE SCALE GENOMIC DNA]</scope>
    <source>
        <strain evidence="2">Ta-2019</strain>
    </source>
</reference>
<feature type="domain" description="TOD1/MUCI70 glycosyltransferase-like" evidence="1">
    <location>
        <begin position="28"/>
        <end position="334"/>
    </location>
</feature>
<evidence type="ECO:0000259" key="1">
    <source>
        <dbReference type="Pfam" id="PF04765"/>
    </source>
</evidence>
<dbReference type="PANTHER" id="PTHR12956:SF24">
    <property type="entry name" value="TRANSMEMBRANE PROTEIN (DUF616)"/>
    <property type="match status" value="1"/>
</dbReference>
<dbReference type="PANTHER" id="PTHR12956">
    <property type="entry name" value="ALKALINE CERAMIDASE-RELATED"/>
    <property type="match status" value="1"/>
</dbReference>
<dbReference type="Pfam" id="PF04765">
    <property type="entry name" value="TOD1_MUCI70"/>
    <property type="match status" value="1"/>
</dbReference>
<evidence type="ECO:0000313" key="2">
    <source>
        <dbReference type="EMBL" id="KAH9296255.1"/>
    </source>
</evidence>
<dbReference type="OMA" id="FHTIHQG"/>
<proteinExistence type="predicted"/>
<feature type="non-terminal residue" evidence="2">
    <location>
        <position position="1"/>
    </location>
</feature>
<dbReference type="Proteomes" id="UP000824469">
    <property type="component" value="Unassembled WGS sequence"/>
</dbReference>
<organism evidence="2 3">
    <name type="scientific">Taxus chinensis</name>
    <name type="common">Chinese yew</name>
    <name type="synonym">Taxus wallichiana var. chinensis</name>
    <dbReference type="NCBI Taxonomy" id="29808"/>
    <lineage>
        <taxon>Eukaryota</taxon>
        <taxon>Viridiplantae</taxon>
        <taxon>Streptophyta</taxon>
        <taxon>Embryophyta</taxon>
        <taxon>Tracheophyta</taxon>
        <taxon>Spermatophyta</taxon>
        <taxon>Pinopsida</taxon>
        <taxon>Pinidae</taxon>
        <taxon>Conifers II</taxon>
        <taxon>Cupressales</taxon>
        <taxon>Taxaceae</taxon>
        <taxon>Taxus</taxon>
    </lineage>
</organism>
<protein>
    <recommendedName>
        <fullName evidence="1">TOD1/MUCI70 glycosyltransferase-like domain-containing protein</fullName>
    </recommendedName>
</protein>
<dbReference type="AlphaFoldDB" id="A0AA38CAK3"/>
<name>A0AA38CAK3_TAXCH</name>